<reference evidence="6" key="1">
    <citation type="submission" date="2025-08" db="UniProtKB">
        <authorList>
            <consortium name="Ensembl"/>
        </authorList>
    </citation>
    <scope>IDENTIFICATION</scope>
</reference>
<evidence type="ECO:0000256" key="2">
    <source>
        <dbReference type="ARBA" id="ARBA00022737"/>
    </source>
</evidence>
<comment type="similarity">
    <text evidence="4 5">Belongs to the PMG family.</text>
</comment>
<evidence type="ECO:0000313" key="7">
    <source>
        <dbReference type="Proteomes" id="UP000694564"/>
    </source>
</evidence>
<evidence type="ECO:0000256" key="5">
    <source>
        <dbReference type="RuleBase" id="RU369044"/>
    </source>
</evidence>
<accession>A0A8D2CQN8</accession>
<keyword evidence="7" id="KW-1185">Reference proteome</keyword>
<dbReference type="AlphaFoldDB" id="A0A8D2CQN8"/>
<evidence type="ECO:0000256" key="3">
    <source>
        <dbReference type="ARBA" id="ARBA00022744"/>
    </source>
</evidence>
<dbReference type="GO" id="GO:0005829">
    <property type="term" value="C:cytosol"/>
    <property type="evidence" value="ECO:0007669"/>
    <property type="project" value="UniProtKB-ARBA"/>
</dbReference>
<protein>
    <recommendedName>
        <fullName evidence="5">Keratin-associated protein</fullName>
    </recommendedName>
</protein>
<keyword evidence="2" id="KW-0677">Repeat</keyword>
<dbReference type="PANTHER" id="PTHR23260:SF8">
    <property type="entry name" value="KERATIN-ASSOCIATED PROTEIN"/>
    <property type="match status" value="1"/>
</dbReference>
<dbReference type="GO" id="GO:0045095">
    <property type="term" value="C:keratin filament"/>
    <property type="evidence" value="ECO:0007669"/>
    <property type="project" value="UniProtKB-UniRule"/>
</dbReference>
<reference evidence="6" key="2">
    <citation type="submission" date="2025-09" db="UniProtKB">
        <authorList>
            <consortium name="Ensembl"/>
        </authorList>
    </citation>
    <scope>IDENTIFICATION</scope>
</reference>
<keyword evidence="3 5" id="KW-0416">Keratin</keyword>
<dbReference type="GeneTree" id="ENSGT00730000111539"/>
<dbReference type="PANTHER" id="PTHR23260">
    <property type="entry name" value="KERATIN ASSOCIATED PROTEIN 3-3-RELATED"/>
    <property type="match status" value="1"/>
</dbReference>
<dbReference type="InterPro" id="IPR007659">
    <property type="entry name" value="Keratin_matx"/>
</dbReference>
<dbReference type="InterPro" id="IPR007951">
    <property type="entry name" value="KRTAP_PMG"/>
</dbReference>
<comment type="subunit">
    <text evidence="5">Interacts with hair keratins.</text>
</comment>
<proteinExistence type="inferred from homology"/>
<dbReference type="Pfam" id="PF05287">
    <property type="entry name" value="PMG"/>
    <property type="match status" value="1"/>
</dbReference>
<dbReference type="OrthoDB" id="9832400at2759"/>
<comment type="function">
    <text evidence="1 5">In the hair cortex, hair keratin intermediate filaments are embedded in an interfilamentous matrix, consisting of hair keratin-associated proteins (KRTAP), which are essential for the formation of a rigid and resistant hair shaft through their extensive disulfide bond cross-linking with abundant cysteine residues of hair keratins. The matrix proteins include the high-sulfur and high-glycine-tyrosine keratins.</text>
</comment>
<evidence type="ECO:0000256" key="4">
    <source>
        <dbReference type="ARBA" id="ARBA00034495"/>
    </source>
</evidence>
<dbReference type="Proteomes" id="UP000694564">
    <property type="component" value="Chromosome 10"/>
</dbReference>
<gene>
    <name evidence="6" type="primary">KRTAP27-1</name>
</gene>
<evidence type="ECO:0000256" key="1">
    <source>
        <dbReference type="ARBA" id="ARBA00003327"/>
    </source>
</evidence>
<sequence>MPESHCHSLKGFRNAPPLSAIVHDSNPVSFEDGFCLPSSCHNRTWLLDNSQETCSETTSCQVTSCKQDQFREDACAQSTCHSRVVQTTCSNSEPCERTTCPPGSCAPLPECASQPCQPACSRHRVFVAQRCQPASYMVKYCPLKSSVSRHHQTLDYESSQYQSQTLAYNSCSPWVQDAPGSLLLESSSTYEPTCCVTGGLQLPSK</sequence>
<dbReference type="Ensembl" id="ENSSVLT00005013916.1">
    <property type="protein sequence ID" value="ENSSVLP00005012573.1"/>
    <property type="gene ID" value="ENSSVLG00005009977.1"/>
</dbReference>
<evidence type="ECO:0000313" key="6">
    <source>
        <dbReference type="Ensembl" id="ENSSVLP00005012573.1"/>
    </source>
</evidence>
<organism evidence="6 7">
    <name type="scientific">Sciurus vulgaris</name>
    <name type="common">Eurasian red squirrel</name>
    <dbReference type="NCBI Taxonomy" id="55149"/>
    <lineage>
        <taxon>Eukaryota</taxon>
        <taxon>Metazoa</taxon>
        <taxon>Chordata</taxon>
        <taxon>Craniata</taxon>
        <taxon>Vertebrata</taxon>
        <taxon>Euteleostomi</taxon>
        <taxon>Mammalia</taxon>
        <taxon>Eutheria</taxon>
        <taxon>Euarchontoglires</taxon>
        <taxon>Glires</taxon>
        <taxon>Rodentia</taxon>
        <taxon>Sciuromorpha</taxon>
        <taxon>Sciuridae</taxon>
        <taxon>Sciurinae</taxon>
        <taxon>Sciurini</taxon>
        <taxon>Sciurus</taxon>
    </lineage>
</organism>
<name>A0A8D2CQN8_SCIVU</name>
<dbReference type="GO" id="GO:0005198">
    <property type="term" value="F:structural molecule activity"/>
    <property type="evidence" value="ECO:0007669"/>
    <property type="project" value="InterPro"/>
</dbReference>